<comment type="catalytic activity">
    <reaction evidence="1 10">
        <text>Hydrolysis of terminal, non-reducing beta-D-glucosyl residues with release of beta-D-glucose.</text>
        <dbReference type="EC" id="3.2.1.21"/>
    </reaction>
</comment>
<comment type="pathway">
    <text evidence="2 10">Glycan metabolism; cellulose degradation.</text>
</comment>
<evidence type="ECO:0000256" key="6">
    <source>
        <dbReference type="ARBA" id="ARBA00023180"/>
    </source>
</evidence>
<dbReference type="InterPro" id="IPR017853">
    <property type="entry name" value="GH"/>
</dbReference>
<evidence type="ECO:0000313" key="13">
    <source>
        <dbReference type="Proteomes" id="UP000016924"/>
    </source>
</evidence>
<dbReference type="Gene3D" id="2.60.120.260">
    <property type="entry name" value="Galactose-binding domain-like"/>
    <property type="match status" value="1"/>
</dbReference>
<evidence type="ECO:0000256" key="2">
    <source>
        <dbReference type="ARBA" id="ARBA00004987"/>
    </source>
</evidence>
<evidence type="ECO:0000256" key="8">
    <source>
        <dbReference type="ARBA" id="ARBA00023295"/>
    </source>
</evidence>
<dbReference type="SMART" id="SM00758">
    <property type="entry name" value="PA14"/>
    <property type="match status" value="1"/>
</dbReference>
<dbReference type="SMART" id="SM01217">
    <property type="entry name" value="Fn3_like"/>
    <property type="match status" value="1"/>
</dbReference>
<dbReference type="InterPro" id="IPR001764">
    <property type="entry name" value="Glyco_hydro_3_N"/>
</dbReference>
<evidence type="ECO:0000256" key="1">
    <source>
        <dbReference type="ARBA" id="ARBA00000448"/>
    </source>
</evidence>
<proteinExistence type="inferred from homology"/>
<keyword evidence="7 10" id="KW-0119">Carbohydrate metabolism</keyword>
<sequence>MGSIKSFDVESLIEELTLEEKVALTAGKDFWHTVDIPRLGIPSIRLSDGPNGVRGTKFFGGVPAACLPCGTAIGATFDTELTLKIGHLLGEEAKAKGAHVLLGPTINIQRSPLGGRGFESYSEDPFLAGILAGYYCKGLKEKNIVATLKHFVCNDMESQRMAVNAVVTERALREIYLFPFMVAVKMSKPGAIMTAYNKVNGTHAAESRNLLQDILRDEWKWEGLVMSDWFGTYSTTGAIQAGLDLEMPGPSRWRGPALSHAVVANKVKTSQLNDRVRNVLRLVDYATRSGVPENAPEHILDREQDRQLLRQVAADSIVLLKNQNGVLPLSKDKRVAVIGPNSKVATICGGGSASLNPYRAVTPFEGIKASATSEVEFAQGAYGHQSLPQLGQLLRTVDGKRGFTLKIYNEPPKAFERHLLEERLLSDSMVFFLDYSHPSLQPIWYADAEGIFTPEESGIYDFGLCVQGTAKLYVDGELLVSNVENQRSGPSFLGAGTLEEVGTKDLKAGRRYRILVQWGSAKTSKLKAPGVVDFGHGGFRISGCKRLSPPEAMEEAAELASNVDQVVLFAGLSGEWETEGQDREAMDLPPHSDELISKVLEANPNTVVVIQSGTPVAMPWIDKANAVVHAWYGGNETGHGIADVIYGDVNPCGKLPLTIPRRLQDTPAYLNYRSEGGRVLYGEDVYVGYRYFDKVEIPPLFPFGHGLSYTKFHLSGIGVESLSEMEFVVSTKVANTGSRAGAEVIQVYIAPVSPPINRPKKELKGFKKVYLQPGSESVVEVKLDIIRSTSFWDEYSSRWCSHAGTYNILVGTSSAGDFLESSLELHKTVYWSGL</sequence>
<evidence type="ECO:0000256" key="9">
    <source>
        <dbReference type="ARBA" id="ARBA00023326"/>
    </source>
</evidence>
<evidence type="ECO:0000256" key="7">
    <source>
        <dbReference type="ARBA" id="ARBA00023277"/>
    </source>
</evidence>
<evidence type="ECO:0000256" key="3">
    <source>
        <dbReference type="ARBA" id="ARBA00005336"/>
    </source>
</evidence>
<organism evidence="12 13">
    <name type="scientific">Coniosporium apollinis (strain CBS 100218)</name>
    <name type="common">Rock-inhabiting black yeast</name>
    <dbReference type="NCBI Taxonomy" id="1168221"/>
    <lineage>
        <taxon>Eukaryota</taxon>
        <taxon>Fungi</taxon>
        <taxon>Dikarya</taxon>
        <taxon>Ascomycota</taxon>
        <taxon>Pezizomycotina</taxon>
        <taxon>Dothideomycetes</taxon>
        <taxon>Dothideomycetes incertae sedis</taxon>
        <taxon>Coniosporium</taxon>
    </lineage>
</organism>
<dbReference type="InterPro" id="IPR002772">
    <property type="entry name" value="Glyco_hydro_3_C"/>
</dbReference>
<dbReference type="Pfam" id="PF07691">
    <property type="entry name" value="PA14"/>
    <property type="match status" value="1"/>
</dbReference>
<dbReference type="InterPro" id="IPR011658">
    <property type="entry name" value="PA14_dom"/>
</dbReference>
<accession>R7YMI7</accession>
<evidence type="ECO:0000256" key="5">
    <source>
        <dbReference type="ARBA" id="ARBA00023001"/>
    </source>
</evidence>
<comment type="similarity">
    <text evidence="3 10">Belongs to the glycosyl hydrolase 3 family.</text>
</comment>
<dbReference type="PROSITE" id="PS51820">
    <property type="entry name" value="PA14"/>
    <property type="match status" value="1"/>
</dbReference>
<dbReference type="RefSeq" id="XP_007778395.1">
    <property type="nucleotide sequence ID" value="XM_007780205.1"/>
</dbReference>
<dbReference type="STRING" id="1168221.R7YMI7"/>
<dbReference type="PANTHER" id="PTHR42715">
    <property type="entry name" value="BETA-GLUCOSIDASE"/>
    <property type="match status" value="1"/>
</dbReference>
<dbReference type="InterPro" id="IPR026891">
    <property type="entry name" value="Fn3-like"/>
</dbReference>
<evidence type="ECO:0000259" key="11">
    <source>
        <dbReference type="PROSITE" id="PS51820"/>
    </source>
</evidence>
<dbReference type="InterPro" id="IPR037524">
    <property type="entry name" value="PA14/GLEYA"/>
</dbReference>
<feature type="domain" description="PA14" evidence="11">
    <location>
        <begin position="398"/>
        <end position="557"/>
    </location>
</feature>
<keyword evidence="9 10" id="KW-0624">Polysaccharide degradation</keyword>
<dbReference type="FunFam" id="2.60.40.10:FF:000495">
    <property type="entry name" value="Periplasmic beta-glucosidase"/>
    <property type="match status" value="1"/>
</dbReference>
<dbReference type="OrthoDB" id="47059at2759"/>
<dbReference type="Proteomes" id="UP000016924">
    <property type="component" value="Unassembled WGS sequence"/>
</dbReference>
<dbReference type="InterPro" id="IPR036962">
    <property type="entry name" value="Glyco_hydro_3_N_sf"/>
</dbReference>
<dbReference type="Pfam" id="PF00933">
    <property type="entry name" value="Glyco_hydro_3"/>
    <property type="match status" value="1"/>
</dbReference>
<dbReference type="EC" id="3.2.1.21" evidence="10"/>
<dbReference type="HOGENOM" id="CLU_004542_4_0_1"/>
<dbReference type="PANTHER" id="PTHR42715:SF27">
    <property type="entry name" value="BETA-GLUCOSIDASE-RELATED"/>
    <property type="match status" value="1"/>
</dbReference>
<dbReference type="Gene3D" id="3.20.20.300">
    <property type="entry name" value="Glycoside hydrolase, family 3, N-terminal domain"/>
    <property type="match status" value="1"/>
</dbReference>
<dbReference type="EMBL" id="JH767561">
    <property type="protein sequence ID" value="EON63078.1"/>
    <property type="molecule type" value="Genomic_DNA"/>
</dbReference>
<dbReference type="PROSITE" id="PS00775">
    <property type="entry name" value="GLYCOSYL_HYDROL_F3"/>
    <property type="match status" value="1"/>
</dbReference>
<dbReference type="InterPro" id="IPR013783">
    <property type="entry name" value="Ig-like_fold"/>
</dbReference>
<dbReference type="InterPro" id="IPR019800">
    <property type="entry name" value="Glyco_hydro_3_AS"/>
</dbReference>
<dbReference type="SUPFAM" id="SSF51445">
    <property type="entry name" value="(Trans)glycosidases"/>
    <property type="match status" value="1"/>
</dbReference>
<dbReference type="GeneID" id="19899616"/>
<evidence type="ECO:0000256" key="4">
    <source>
        <dbReference type="ARBA" id="ARBA00022801"/>
    </source>
</evidence>
<dbReference type="SUPFAM" id="SSF52279">
    <property type="entry name" value="Beta-D-glucan exohydrolase, C-terminal domain"/>
    <property type="match status" value="1"/>
</dbReference>
<keyword evidence="5" id="KW-0136">Cellulose degradation</keyword>
<dbReference type="PRINTS" id="PR00133">
    <property type="entry name" value="GLHYDRLASE3"/>
</dbReference>
<keyword evidence="13" id="KW-1185">Reference proteome</keyword>
<keyword evidence="8 10" id="KW-0326">Glycosidase</keyword>
<dbReference type="Gene3D" id="3.40.50.1700">
    <property type="entry name" value="Glycoside hydrolase family 3 C-terminal domain"/>
    <property type="match status" value="1"/>
</dbReference>
<dbReference type="Pfam" id="PF14310">
    <property type="entry name" value="Fn3-like"/>
    <property type="match status" value="1"/>
</dbReference>
<dbReference type="UniPathway" id="UPA00696"/>
<dbReference type="Gene3D" id="2.60.40.10">
    <property type="entry name" value="Immunoglobulins"/>
    <property type="match status" value="1"/>
</dbReference>
<keyword evidence="4 10" id="KW-0378">Hydrolase</keyword>
<dbReference type="GO" id="GO:0030245">
    <property type="term" value="P:cellulose catabolic process"/>
    <property type="evidence" value="ECO:0007669"/>
    <property type="project" value="UniProtKB-UniPathway"/>
</dbReference>
<reference evidence="13" key="1">
    <citation type="submission" date="2012-06" db="EMBL/GenBank/DDBJ databases">
        <title>The genome sequence of Coniosporium apollinis CBS 100218.</title>
        <authorList>
            <consortium name="The Broad Institute Genome Sequencing Platform"/>
            <person name="Cuomo C."/>
            <person name="Gorbushina A."/>
            <person name="Noack S."/>
            <person name="Walker B."/>
            <person name="Young S.K."/>
            <person name="Zeng Q."/>
            <person name="Gargeya S."/>
            <person name="Fitzgerald M."/>
            <person name="Haas B."/>
            <person name="Abouelleil A."/>
            <person name="Alvarado L."/>
            <person name="Arachchi H.M."/>
            <person name="Berlin A.M."/>
            <person name="Chapman S.B."/>
            <person name="Goldberg J."/>
            <person name="Griggs A."/>
            <person name="Gujja S."/>
            <person name="Hansen M."/>
            <person name="Howarth C."/>
            <person name="Imamovic A."/>
            <person name="Larimer J."/>
            <person name="McCowan C."/>
            <person name="Montmayeur A."/>
            <person name="Murphy C."/>
            <person name="Neiman D."/>
            <person name="Pearson M."/>
            <person name="Priest M."/>
            <person name="Roberts A."/>
            <person name="Saif S."/>
            <person name="Shea T."/>
            <person name="Sisk P."/>
            <person name="Sykes S."/>
            <person name="Wortman J."/>
            <person name="Nusbaum C."/>
            <person name="Birren B."/>
        </authorList>
    </citation>
    <scope>NUCLEOTIDE SEQUENCE [LARGE SCALE GENOMIC DNA]</scope>
    <source>
        <strain evidence="13">CBS 100218</strain>
    </source>
</reference>
<protein>
    <recommendedName>
        <fullName evidence="10">beta-glucosidase</fullName>
        <ecNumber evidence="10">3.2.1.21</ecNumber>
    </recommendedName>
</protein>
<dbReference type="eggNOG" id="ENOG502QR4D">
    <property type="taxonomic scope" value="Eukaryota"/>
</dbReference>
<dbReference type="Pfam" id="PF01915">
    <property type="entry name" value="Glyco_hydro_3_C"/>
    <property type="match status" value="1"/>
</dbReference>
<dbReference type="GO" id="GO:0008422">
    <property type="term" value="F:beta-glucosidase activity"/>
    <property type="evidence" value="ECO:0007669"/>
    <property type="project" value="UniProtKB-EC"/>
</dbReference>
<gene>
    <name evidence="12" type="ORF">W97_02305</name>
</gene>
<name>R7YMI7_CONA1</name>
<dbReference type="InterPro" id="IPR036881">
    <property type="entry name" value="Glyco_hydro_3_C_sf"/>
</dbReference>
<dbReference type="AlphaFoldDB" id="R7YMI7"/>
<dbReference type="InterPro" id="IPR050288">
    <property type="entry name" value="Cellulose_deg_GH3"/>
</dbReference>
<dbReference type="OMA" id="FNYRSEG"/>
<dbReference type="FunFam" id="3.20.20.300:FF:000006">
    <property type="entry name" value="Beta-glucosidase H"/>
    <property type="match status" value="1"/>
</dbReference>
<evidence type="ECO:0000313" key="12">
    <source>
        <dbReference type="EMBL" id="EON63078.1"/>
    </source>
</evidence>
<evidence type="ECO:0000256" key="10">
    <source>
        <dbReference type="RuleBase" id="RU361161"/>
    </source>
</evidence>
<keyword evidence="6" id="KW-0325">Glycoprotein</keyword>